<dbReference type="Proteomes" id="UP000324222">
    <property type="component" value="Unassembled WGS sequence"/>
</dbReference>
<sequence>MVVGERKGMMGKDSGVMDDKTEITASHTFATSINATLLPLLPLPSAGTRSLANKTLRCQFPHVLGNPLMLEDKTPAGGSVPAS</sequence>
<evidence type="ECO:0000313" key="2">
    <source>
        <dbReference type="Proteomes" id="UP000324222"/>
    </source>
</evidence>
<dbReference type="EMBL" id="VSRR010097977">
    <property type="protein sequence ID" value="MPC94300.1"/>
    <property type="molecule type" value="Genomic_DNA"/>
</dbReference>
<proteinExistence type="predicted"/>
<evidence type="ECO:0000313" key="1">
    <source>
        <dbReference type="EMBL" id="MPC94300.1"/>
    </source>
</evidence>
<reference evidence="1 2" key="1">
    <citation type="submission" date="2019-05" db="EMBL/GenBank/DDBJ databases">
        <title>Another draft genome of Portunus trituberculatus and its Hox gene families provides insights of decapod evolution.</title>
        <authorList>
            <person name="Jeong J.-H."/>
            <person name="Song I."/>
            <person name="Kim S."/>
            <person name="Choi T."/>
            <person name="Kim D."/>
            <person name="Ryu S."/>
            <person name="Kim W."/>
        </authorList>
    </citation>
    <scope>NUCLEOTIDE SEQUENCE [LARGE SCALE GENOMIC DNA]</scope>
    <source>
        <tissue evidence="1">Muscle</tissue>
    </source>
</reference>
<accession>A0A5B7JC25</accession>
<protein>
    <submittedName>
        <fullName evidence="1">Uncharacterized protein</fullName>
    </submittedName>
</protein>
<keyword evidence="2" id="KW-1185">Reference proteome</keyword>
<comment type="caution">
    <text evidence="1">The sequence shown here is derived from an EMBL/GenBank/DDBJ whole genome shotgun (WGS) entry which is preliminary data.</text>
</comment>
<dbReference type="AlphaFoldDB" id="A0A5B7JC25"/>
<name>A0A5B7JC25_PORTR</name>
<gene>
    <name evidence="1" type="ORF">E2C01_089464</name>
</gene>
<organism evidence="1 2">
    <name type="scientific">Portunus trituberculatus</name>
    <name type="common">Swimming crab</name>
    <name type="synonym">Neptunus trituberculatus</name>
    <dbReference type="NCBI Taxonomy" id="210409"/>
    <lineage>
        <taxon>Eukaryota</taxon>
        <taxon>Metazoa</taxon>
        <taxon>Ecdysozoa</taxon>
        <taxon>Arthropoda</taxon>
        <taxon>Crustacea</taxon>
        <taxon>Multicrustacea</taxon>
        <taxon>Malacostraca</taxon>
        <taxon>Eumalacostraca</taxon>
        <taxon>Eucarida</taxon>
        <taxon>Decapoda</taxon>
        <taxon>Pleocyemata</taxon>
        <taxon>Brachyura</taxon>
        <taxon>Eubrachyura</taxon>
        <taxon>Portunoidea</taxon>
        <taxon>Portunidae</taxon>
        <taxon>Portuninae</taxon>
        <taxon>Portunus</taxon>
    </lineage>
</organism>